<dbReference type="GO" id="GO:0000272">
    <property type="term" value="P:polysaccharide catabolic process"/>
    <property type="evidence" value="ECO:0007669"/>
    <property type="project" value="InterPro"/>
</dbReference>
<evidence type="ECO:0000313" key="1">
    <source>
        <dbReference type="EMBL" id="TWU42046.1"/>
    </source>
</evidence>
<dbReference type="AlphaFoldDB" id="A0A5C6E3N2"/>
<organism evidence="1 2">
    <name type="scientific">Novipirellula artificiosorum</name>
    <dbReference type="NCBI Taxonomy" id="2528016"/>
    <lineage>
        <taxon>Bacteria</taxon>
        <taxon>Pseudomonadati</taxon>
        <taxon>Planctomycetota</taxon>
        <taxon>Planctomycetia</taxon>
        <taxon>Pirellulales</taxon>
        <taxon>Pirellulaceae</taxon>
        <taxon>Novipirellula</taxon>
    </lineage>
</organism>
<dbReference type="Proteomes" id="UP000319143">
    <property type="component" value="Unassembled WGS sequence"/>
</dbReference>
<name>A0A5C6E3N2_9BACT</name>
<evidence type="ECO:0008006" key="3">
    <source>
        <dbReference type="Google" id="ProtNLM"/>
    </source>
</evidence>
<dbReference type="Pfam" id="PF00404">
    <property type="entry name" value="Dockerin_1"/>
    <property type="match status" value="1"/>
</dbReference>
<dbReference type="InterPro" id="IPR002105">
    <property type="entry name" value="Dockerin_1_rpt"/>
</dbReference>
<dbReference type="GO" id="GO:0004553">
    <property type="term" value="F:hydrolase activity, hydrolyzing O-glycosyl compounds"/>
    <property type="evidence" value="ECO:0007669"/>
    <property type="project" value="InterPro"/>
</dbReference>
<dbReference type="CDD" id="cd14256">
    <property type="entry name" value="Dockerin_I"/>
    <property type="match status" value="1"/>
</dbReference>
<comment type="caution">
    <text evidence="1">The sequence shown here is derived from an EMBL/GenBank/DDBJ whole genome shotgun (WGS) entry which is preliminary data.</text>
</comment>
<dbReference type="SUPFAM" id="SSF117074">
    <property type="entry name" value="Hypothetical protein PA1324"/>
    <property type="match status" value="1"/>
</dbReference>
<sequence length="853" mass="91715">MFRIRSSQPRRRSAEKRKLRLESLEQRNLLAAAPIGMTEMDTGEFLLGSVAVTPVFFESDGSSDAETQNWSAAEIDAMLAKVDEGVNWWADTLDTFNTVHTLDFVVDDTYAADPVETPYELIDRNSEGFELAVAQWMDSLGYPGSDSVQTAVQQFNHDQRSKLGTDWAFTIFVIDSSDDPDGLFASGGYFSGAFAFAGGLFMVTPSSRPASTITHEMGHIFWTRDEYPGGGSWTDRRGYYDAQNWNAANNPTEGFVQEDSIMRSGVPLSIAYQSHISPASTLAMVGWQDSDSDGIFDLADVPLALDAVGYFDSATLIYHFSGTASAVPLRNQNSEGPQSDITLNRIGELQYRLDDGPWTIASSPNRPEAEFQLELAITEPFSQIQWRVVDQQSSVTSDTMTGSNLVPAVSSGRLLGYAFRDDNDDGVRGPNEPLLSGVTARIQHSDGTPISSQSIVADQLPDGKISSANSPDVILSTHGVGLDSTVGVRSSALFNGNKLFQAYNAQYLEWTPHWNEKTVFVATPDQPTGEVELTLVAGSEPSYGRLEAYDATGELIGRTTTGPIALGQTVSLSFADPQGRIASIRAFGHAGTSIGIAEFRFGQPSWVTTDASGLWQFDHLADGDYRVELTLPEPLLQFGQPTLLLQAGVGGPAIVASAAGEVSNPWHNQALPGDVNHDGQVTANDALVVINDLTASGARELSGDPASGEYIDVNSDGSVSALDALIVINALTDFGSGGAAFEVAQSELTLPNEGEAAGALQSDVVGALAAINPQMSVDRAMSEWSDTPIGADLRPEFSRNLLRKTVVNGNGLTTIEFDSLNCDDLLENEGELNSLNRDRFAPKLWNHSAQTDV</sequence>
<dbReference type="RefSeq" id="WP_146524178.1">
    <property type="nucleotide sequence ID" value="NZ_SJPV01000001.1"/>
</dbReference>
<dbReference type="SUPFAM" id="SSF63446">
    <property type="entry name" value="Type I dockerin domain"/>
    <property type="match status" value="1"/>
</dbReference>
<gene>
    <name evidence="1" type="ORF">Poly41_03420</name>
</gene>
<dbReference type="Gene3D" id="1.10.1330.10">
    <property type="entry name" value="Dockerin domain"/>
    <property type="match status" value="1"/>
</dbReference>
<evidence type="ECO:0000313" key="2">
    <source>
        <dbReference type="Proteomes" id="UP000319143"/>
    </source>
</evidence>
<reference evidence="1 2" key="1">
    <citation type="submission" date="2019-02" db="EMBL/GenBank/DDBJ databases">
        <title>Deep-cultivation of Planctomycetes and their phenomic and genomic characterization uncovers novel biology.</title>
        <authorList>
            <person name="Wiegand S."/>
            <person name="Jogler M."/>
            <person name="Boedeker C."/>
            <person name="Pinto D."/>
            <person name="Vollmers J."/>
            <person name="Rivas-Marin E."/>
            <person name="Kohn T."/>
            <person name="Peeters S.H."/>
            <person name="Heuer A."/>
            <person name="Rast P."/>
            <person name="Oberbeckmann S."/>
            <person name="Bunk B."/>
            <person name="Jeske O."/>
            <person name="Meyerdierks A."/>
            <person name="Storesund J.E."/>
            <person name="Kallscheuer N."/>
            <person name="Luecker S."/>
            <person name="Lage O.M."/>
            <person name="Pohl T."/>
            <person name="Merkel B.J."/>
            <person name="Hornburger P."/>
            <person name="Mueller R.-W."/>
            <person name="Bruemmer F."/>
            <person name="Labrenz M."/>
            <person name="Spormann A.M."/>
            <person name="Op Den Camp H."/>
            <person name="Overmann J."/>
            <person name="Amann R."/>
            <person name="Jetten M.S.M."/>
            <person name="Mascher T."/>
            <person name="Medema M.H."/>
            <person name="Devos D.P."/>
            <person name="Kaster A.-K."/>
            <person name="Ovreas L."/>
            <person name="Rohde M."/>
            <person name="Galperin M.Y."/>
            <person name="Jogler C."/>
        </authorList>
    </citation>
    <scope>NUCLEOTIDE SEQUENCE [LARGE SCALE GENOMIC DNA]</scope>
    <source>
        <strain evidence="1 2">Poly41</strain>
    </source>
</reference>
<proteinExistence type="predicted"/>
<keyword evidence="2" id="KW-1185">Reference proteome</keyword>
<dbReference type="OrthoDB" id="246944at2"/>
<accession>A0A5C6E3N2</accession>
<protein>
    <recommendedName>
        <fullName evidence="3">Dockerin type I repeat protein</fullName>
    </recommendedName>
</protein>
<dbReference type="InterPro" id="IPR036439">
    <property type="entry name" value="Dockerin_dom_sf"/>
</dbReference>
<dbReference type="EMBL" id="SJPV01000001">
    <property type="protein sequence ID" value="TWU42046.1"/>
    <property type="molecule type" value="Genomic_DNA"/>
</dbReference>